<dbReference type="EMBL" id="BMMF01000004">
    <property type="protein sequence ID" value="GGK29909.1"/>
    <property type="molecule type" value="Genomic_DNA"/>
</dbReference>
<dbReference type="Proteomes" id="UP000600449">
    <property type="component" value="Unassembled WGS sequence"/>
</dbReference>
<dbReference type="Gene3D" id="3.60.15.10">
    <property type="entry name" value="Ribonuclease Z/Hydroxyacylglutathione hydrolase-like"/>
    <property type="match status" value="1"/>
</dbReference>
<evidence type="ECO:0000259" key="1">
    <source>
        <dbReference type="SMART" id="SM00849"/>
    </source>
</evidence>
<dbReference type="Pfam" id="PF17778">
    <property type="entry name" value="WHD_BLACT"/>
    <property type="match status" value="1"/>
</dbReference>
<dbReference type="AlphaFoldDB" id="A0A917Q804"/>
<dbReference type="CDD" id="cd16278">
    <property type="entry name" value="metallo-hydrolase-like_MBL-fold"/>
    <property type="match status" value="1"/>
</dbReference>
<dbReference type="InterPro" id="IPR041516">
    <property type="entry name" value="LACTB2_WH"/>
</dbReference>
<dbReference type="SMART" id="SM00849">
    <property type="entry name" value="Lactamase_B"/>
    <property type="match status" value="1"/>
</dbReference>
<dbReference type="SUPFAM" id="SSF56281">
    <property type="entry name" value="Metallo-hydrolase/oxidoreductase"/>
    <property type="match status" value="1"/>
</dbReference>
<dbReference type="PANTHER" id="PTHR23131">
    <property type="entry name" value="ENDORIBONUCLEASE LACTB2"/>
    <property type="match status" value="1"/>
</dbReference>
<dbReference type="Pfam" id="PF00753">
    <property type="entry name" value="Lactamase_B"/>
    <property type="match status" value="1"/>
</dbReference>
<dbReference type="InterPro" id="IPR050662">
    <property type="entry name" value="Sec-metab_biosynth-thioest"/>
</dbReference>
<dbReference type="InterPro" id="IPR036388">
    <property type="entry name" value="WH-like_DNA-bd_sf"/>
</dbReference>
<feature type="domain" description="Metallo-beta-lactamase" evidence="1">
    <location>
        <begin position="39"/>
        <end position="216"/>
    </location>
</feature>
<keyword evidence="3" id="KW-1185">Reference proteome</keyword>
<dbReference type="InterPro" id="IPR036866">
    <property type="entry name" value="RibonucZ/Hydroxyglut_hydro"/>
</dbReference>
<reference evidence="2 3" key="1">
    <citation type="journal article" date="2014" name="Int. J. Syst. Evol. Microbiol.">
        <title>Complete genome sequence of Corynebacterium casei LMG S-19264T (=DSM 44701T), isolated from a smear-ripened cheese.</title>
        <authorList>
            <consortium name="US DOE Joint Genome Institute (JGI-PGF)"/>
            <person name="Walter F."/>
            <person name="Albersmeier A."/>
            <person name="Kalinowski J."/>
            <person name="Ruckert C."/>
        </authorList>
    </citation>
    <scope>NUCLEOTIDE SEQUENCE [LARGE SCALE GENOMIC DNA]</scope>
    <source>
        <strain evidence="2 3">CGMCC 1.9161</strain>
    </source>
</reference>
<gene>
    <name evidence="2" type="ORF">GCM10011322_15510</name>
</gene>
<dbReference type="RefSeq" id="WP_188911368.1">
    <property type="nucleotide sequence ID" value="NZ_BMMF01000004.1"/>
</dbReference>
<protein>
    <submittedName>
        <fullName evidence="2">MBL fold metallo-hydrolase</fullName>
    </submittedName>
</protein>
<dbReference type="PANTHER" id="PTHR23131:SF0">
    <property type="entry name" value="ENDORIBONUCLEASE LACTB2"/>
    <property type="match status" value="1"/>
</dbReference>
<proteinExistence type="predicted"/>
<evidence type="ECO:0000313" key="2">
    <source>
        <dbReference type="EMBL" id="GGK29909.1"/>
    </source>
</evidence>
<accession>A0A917Q804</accession>
<name>A0A917Q804_9HYPH</name>
<comment type="caution">
    <text evidence="2">The sequence shown here is derived from an EMBL/GenBank/DDBJ whole genome shotgun (WGS) entry which is preliminary data.</text>
</comment>
<sequence length="302" mass="31991">MSETPRFDTSFDQEPGTCLRLSPLVRRVLAGNAGPVTFTGTCSYVVGNGEVAIVDPGPDDPAHLDALLAATAGERITHLVVTHTHRDHSPGAAILRERTGARVVGCAPHRDSRALAAGEANRMEAAGDRSYAPDQVLGDGERVHGSGWTLEAVATPGHTANHLAFALQEENALFSGDHVMAWSTTFIGPPDGAMGPYMASLSKVLARGESIYWPGHGGPVTEPARFVRAIIAHRRQREEAILARLRAGDETIPALVETVYRGLSPALKPAAALNVLAHLEDLHARALARADGAGLDARWRAA</sequence>
<organism evidence="2 3">
    <name type="scientific">Salinarimonas ramus</name>
    <dbReference type="NCBI Taxonomy" id="690164"/>
    <lineage>
        <taxon>Bacteria</taxon>
        <taxon>Pseudomonadati</taxon>
        <taxon>Pseudomonadota</taxon>
        <taxon>Alphaproteobacteria</taxon>
        <taxon>Hyphomicrobiales</taxon>
        <taxon>Salinarimonadaceae</taxon>
        <taxon>Salinarimonas</taxon>
    </lineage>
</organism>
<evidence type="ECO:0000313" key="3">
    <source>
        <dbReference type="Proteomes" id="UP000600449"/>
    </source>
</evidence>
<dbReference type="InterPro" id="IPR001279">
    <property type="entry name" value="Metallo-B-lactamas"/>
</dbReference>
<dbReference type="Gene3D" id="1.10.10.10">
    <property type="entry name" value="Winged helix-like DNA-binding domain superfamily/Winged helix DNA-binding domain"/>
    <property type="match status" value="1"/>
</dbReference>